<name>A0A7H9E868_9LACO</name>
<evidence type="ECO:0000313" key="1">
    <source>
        <dbReference type="EMBL" id="QLL73840.1"/>
    </source>
</evidence>
<gene>
    <name evidence="1" type="ORF">GTO85_05415</name>
</gene>
<protein>
    <submittedName>
        <fullName evidence="1">Uncharacterized protein</fullName>
    </submittedName>
</protein>
<dbReference type="RefSeq" id="WP_180862073.1">
    <property type="nucleotide sequence ID" value="NZ_CP047415.1"/>
</dbReference>
<proteinExistence type="predicted"/>
<accession>A0A7H9E868</accession>
<dbReference type="Proteomes" id="UP000510660">
    <property type="component" value="Chromosome"/>
</dbReference>
<organism evidence="1 2">
    <name type="scientific">Lactobacillus crispatus</name>
    <dbReference type="NCBI Taxonomy" id="47770"/>
    <lineage>
        <taxon>Bacteria</taxon>
        <taxon>Bacillati</taxon>
        <taxon>Bacillota</taxon>
        <taxon>Bacilli</taxon>
        <taxon>Lactobacillales</taxon>
        <taxon>Lactobacillaceae</taxon>
        <taxon>Lactobacillus</taxon>
    </lineage>
</organism>
<dbReference type="EMBL" id="CP047415">
    <property type="protein sequence ID" value="QLL73840.1"/>
    <property type="molecule type" value="Genomic_DNA"/>
</dbReference>
<dbReference type="AlphaFoldDB" id="A0A7H9E868"/>
<sequence>MKITVEGSPQELKDFFSTDVNGEKLWAAFRKEIKKDQDHIDHDLDL</sequence>
<evidence type="ECO:0000313" key="2">
    <source>
        <dbReference type="Proteomes" id="UP000510660"/>
    </source>
</evidence>
<reference evidence="1 2" key="1">
    <citation type="submission" date="2020-01" db="EMBL/GenBank/DDBJ databases">
        <title>Complete and circular genome sequences of six lactobacillus isolates from horses.</title>
        <authorList>
            <person name="Hassan H.M."/>
        </authorList>
    </citation>
    <scope>NUCLEOTIDE SEQUENCE [LARGE SCALE GENOMIC DNA]</scope>
    <source>
        <strain evidence="1 2">1D</strain>
    </source>
</reference>